<dbReference type="RefSeq" id="XP_012190954.1">
    <property type="nucleotide sequence ID" value="XM_012335564.1"/>
</dbReference>
<dbReference type="GO" id="GO:0045332">
    <property type="term" value="P:phospholipid translocation"/>
    <property type="evidence" value="ECO:0007669"/>
    <property type="project" value="TreeGrafter"/>
</dbReference>
<evidence type="ECO:0000256" key="2">
    <source>
        <dbReference type="ARBA" id="ARBA00023157"/>
    </source>
</evidence>
<dbReference type="Pfam" id="PF05254">
    <property type="entry name" value="UPF0203"/>
    <property type="match status" value="1"/>
</dbReference>
<feature type="region of interest" description="Disordered" evidence="3">
    <location>
        <begin position="150"/>
        <end position="171"/>
    </location>
</feature>
<evidence type="ECO:0000256" key="1">
    <source>
        <dbReference type="ARBA" id="ARBA00006196"/>
    </source>
</evidence>
<feature type="region of interest" description="Disordered" evidence="3">
    <location>
        <begin position="57"/>
        <end position="108"/>
    </location>
</feature>
<feature type="compositionally biased region" description="Polar residues" evidence="3">
    <location>
        <begin position="150"/>
        <end position="164"/>
    </location>
</feature>
<name>R9P809_PSEHS</name>
<evidence type="ECO:0000256" key="3">
    <source>
        <dbReference type="SAM" id="MobiDB-lite"/>
    </source>
</evidence>
<dbReference type="PANTHER" id="PTHR46403">
    <property type="entry name" value="TP53-REGULATED INHIBITOR OF APOPTOSIS 1"/>
    <property type="match status" value="1"/>
</dbReference>
<accession>R9P809</accession>
<comment type="similarity">
    <text evidence="1">Belongs to the TRIAP1/MDM35 family.</text>
</comment>
<dbReference type="eggNOG" id="KOG3481">
    <property type="taxonomic scope" value="Eukaryota"/>
</dbReference>
<dbReference type="AlphaFoldDB" id="R9P809"/>
<feature type="compositionally biased region" description="Polar residues" evidence="3">
    <location>
        <begin position="60"/>
        <end position="76"/>
    </location>
</feature>
<dbReference type="GO" id="GO:0005758">
    <property type="term" value="C:mitochondrial intermembrane space"/>
    <property type="evidence" value="ECO:0007669"/>
    <property type="project" value="TreeGrafter"/>
</dbReference>
<dbReference type="EMBL" id="DF238809">
    <property type="protein sequence ID" value="GAC97367.1"/>
    <property type="molecule type" value="Genomic_DNA"/>
</dbReference>
<dbReference type="InterPro" id="IPR007918">
    <property type="entry name" value="MDM35_apoptosis"/>
</dbReference>
<reference evidence="5" key="1">
    <citation type="journal article" date="2013" name="Genome Announc.">
        <title>Draft genome sequence of the basidiomycetous yeast-like fungus Pseudozyma hubeiensis SY62, which produces an abundant amount of the biosurfactant mannosylerythritol lipids.</title>
        <authorList>
            <person name="Konishi M."/>
            <person name="Hatada Y."/>
            <person name="Horiuchi J."/>
        </authorList>
    </citation>
    <scope>NUCLEOTIDE SEQUENCE [LARGE SCALE GENOMIC DNA]</scope>
    <source>
        <strain evidence="5">SY62</strain>
    </source>
</reference>
<keyword evidence="2" id="KW-1015">Disulfide bond</keyword>
<protein>
    <submittedName>
        <fullName evidence="4">Uncharacterized protein</fullName>
    </submittedName>
</protein>
<dbReference type="GO" id="GO:1990050">
    <property type="term" value="F:phosphatidic acid transfer activity"/>
    <property type="evidence" value="ECO:0007669"/>
    <property type="project" value="TreeGrafter"/>
</dbReference>
<dbReference type="OrthoDB" id="19091at2759"/>
<keyword evidence="5" id="KW-1185">Reference proteome</keyword>
<feature type="compositionally biased region" description="Low complexity" evidence="3">
    <location>
        <begin position="82"/>
        <end position="101"/>
    </location>
</feature>
<proteinExistence type="inferred from homology"/>
<dbReference type="STRING" id="1305764.R9P809"/>
<dbReference type="PANTHER" id="PTHR46403:SF1">
    <property type="entry name" value="TP53-REGULATED INHIBITOR OF APOPTOSIS 1"/>
    <property type="match status" value="1"/>
</dbReference>
<evidence type="ECO:0000313" key="4">
    <source>
        <dbReference type="EMBL" id="GAC97367.1"/>
    </source>
</evidence>
<dbReference type="HOGENOM" id="CLU_1563555_0_0_1"/>
<dbReference type="GO" id="GO:0005829">
    <property type="term" value="C:cytosol"/>
    <property type="evidence" value="ECO:0007669"/>
    <property type="project" value="TreeGrafter"/>
</dbReference>
<evidence type="ECO:0000313" key="5">
    <source>
        <dbReference type="Proteomes" id="UP000014071"/>
    </source>
</evidence>
<organism evidence="4 5">
    <name type="scientific">Pseudozyma hubeiensis (strain SY62)</name>
    <name type="common">Yeast</name>
    <dbReference type="NCBI Taxonomy" id="1305764"/>
    <lineage>
        <taxon>Eukaryota</taxon>
        <taxon>Fungi</taxon>
        <taxon>Dikarya</taxon>
        <taxon>Basidiomycota</taxon>
        <taxon>Ustilaginomycotina</taxon>
        <taxon>Ustilaginomycetes</taxon>
        <taxon>Ustilaginales</taxon>
        <taxon>Ustilaginaceae</taxon>
        <taxon>Pseudozyma</taxon>
    </lineage>
</organism>
<sequence length="171" mass="18662">MVAQVDDAEWQAKGAAGLGSISSLSPECTPLKHRYDSCFNLWFKDYLAIGDDQIREQQRQGEASGSGTAQPAASNSGKKRSSWFSDASSSSSGSTRASSIAEPDVESSKRAIMERYDRDCGKLFNEYQACVRAFLRKRVPRSSTLCVVSTRMASQGSYNGSPPNNRGKEKE</sequence>
<dbReference type="Proteomes" id="UP000014071">
    <property type="component" value="Unassembled WGS sequence"/>
</dbReference>
<dbReference type="GeneID" id="24110233"/>
<gene>
    <name evidence="4" type="ORF">PHSY_004952</name>
</gene>
<dbReference type="GO" id="GO:0005634">
    <property type="term" value="C:nucleus"/>
    <property type="evidence" value="ECO:0007669"/>
    <property type="project" value="TreeGrafter"/>
</dbReference>